<protein>
    <submittedName>
        <fullName evidence="8">Nitroreductase family protein</fullName>
    </submittedName>
</protein>
<evidence type="ECO:0000313" key="8">
    <source>
        <dbReference type="EMBL" id="KAF0319155.1"/>
    </source>
</evidence>
<dbReference type="PANTHER" id="PTHR43035">
    <property type="entry name" value="FATTY ACID REPRESSION MUTANT PROTEIN 2-RELATED"/>
    <property type="match status" value="1"/>
</dbReference>
<name>A0A8H3W3F4_9PEZI</name>
<evidence type="ECO:0000256" key="1">
    <source>
        <dbReference type="ARBA" id="ARBA00004123"/>
    </source>
</evidence>
<evidence type="ECO:0000256" key="5">
    <source>
        <dbReference type="ARBA" id="ARBA00023002"/>
    </source>
</evidence>
<evidence type="ECO:0000256" key="2">
    <source>
        <dbReference type="ARBA" id="ARBA00004496"/>
    </source>
</evidence>
<gene>
    <name evidence="8" type="ORF">GQ607_013548</name>
</gene>
<dbReference type="FunFam" id="3.40.109.10:FF:000001">
    <property type="entry name" value="Nitroreductase family"/>
    <property type="match status" value="1"/>
</dbReference>
<dbReference type="CDD" id="cd02140">
    <property type="entry name" value="Frm2-like"/>
    <property type="match status" value="1"/>
</dbReference>
<dbReference type="InterPro" id="IPR029479">
    <property type="entry name" value="Nitroreductase"/>
</dbReference>
<dbReference type="Pfam" id="PF00881">
    <property type="entry name" value="Nitroreductase"/>
    <property type="match status" value="1"/>
</dbReference>
<organism evidence="8 9">
    <name type="scientific">Colletotrichum asianum</name>
    <dbReference type="NCBI Taxonomy" id="702518"/>
    <lineage>
        <taxon>Eukaryota</taxon>
        <taxon>Fungi</taxon>
        <taxon>Dikarya</taxon>
        <taxon>Ascomycota</taxon>
        <taxon>Pezizomycotina</taxon>
        <taxon>Sordariomycetes</taxon>
        <taxon>Hypocreomycetidae</taxon>
        <taxon>Glomerellales</taxon>
        <taxon>Glomerellaceae</taxon>
        <taxon>Colletotrichum</taxon>
        <taxon>Colletotrichum gloeosporioides species complex</taxon>
    </lineage>
</organism>
<evidence type="ECO:0000256" key="3">
    <source>
        <dbReference type="ARBA" id="ARBA00007118"/>
    </source>
</evidence>
<keyword evidence="5" id="KW-0560">Oxidoreductase</keyword>
<dbReference type="GO" id="GO:0005737">
    <property type="term" value="C:cytoplasm"/>
    <property type="evidence" value="ECO:0007669"/>
    <property type="project" value="UniProtKB-SubCell"/>
</dbReference>
<proteinExistence type="inferred from homology"/>
<feature type="domain" description="Nitroreductase" evidence="7">
    <location>
        <begin position="53"/>
        <end position="219"/>
    </location>
</feature>
<reference evidence="8 9" key="1">
    <citation type="submission" date="2019-12" db="EMBL/GenBank/DDBJ databases">
        <title>A genome sequence resource for the geographically widespread anthracnose pathogen Colletotrichum asianum.</title>
        <authorList>
            <person name="Meng Y."/>
        </authorList>
    </citation>
    <scope>NUCLEOTIDE SEQUENCE [LARGE SCALE GENOMIC DNA]</scope>
    <source>
        <strain evidence="8 9">ICMP 18580</strain>
    </source>
</reference>
<comment type="caution">
    <text evidence="8">The sequence shown here is derived from an EMBL/GenBank/DDBJ whole genome shotgun (WGS) entry which is preliminary data.</text>
</comment>
<dbReference type="InterPro" id="IPR000415">
    <property type="entry name" value="Nitroreductase-like"/>
</dbReference>
<dbReference type="AlphaFoldDB" id="A0A8H3W3F4"/>
<dbReference type="OrthoDB" id="2138173at2759"/>
<dbReference type="Proteomes" id="UP000434172">
    <property type="component" value="Unassembled WGS sequence"/>
</dbReference>
<evidence type="ECO:0000259" key="7">
    <source>
        <dbReference type="Pfam" id="PF00881"/>
    </source>
</evidence>
<evidence type="ECO:0000313" key="9">
    <source>
        <dbReference type="Proteomes" id="UP000434172"/>
    </source>
</evidence>
<sequence>MAALRPLRRMLQDTFCCPLPFGDSEVISTPPRYIAVDAPSSVSASDLLEVMQARRSHYQLSRKVPLSTTRIDEIVQEALAEVPSAFNSQSNRVIVLHGQQHDRLWDIITKILRAKVPDEKWEHTSEKMKNFKKAAGTVLFFEDQQIVEDLQEKYPNYATEVPLWAAQSDGMLQYAVWTLLAAEDIGANLQHYNPIIDEEVVKAWDVPKKWKLKGQLVFGGITGEPKPKDYMPMADRFRSYA</sequence>
<accession>A0A8H3W3F4</accession>
<dbReference type="SUPFAM" id="SSF55469">
    <property type="entry name" value="FMN-dependent nitroreductase-like"/>
    <property type="match status" value="1"/>
</dbReference>
<dbReference type="PANTHER" id="PTHR43035:SF1">
    <property type="entry name" value="FATTY ACID REPRESSION MUTANT PROTEIN 2-RELATED"/>
    <property type="match status" value="1"/>
</dbReference>
<dbReference type="InterPro" id="IPR033877">
    <property type="entry name" value="Frm2/Hbn1"/>
</dbReference>
<evidence type="ECO:0000256" key="6">
    <source>
        <dbReference type="ARBA" id="ARBA00023242"/>
    </source>
</evidence>
<keyword evidence="4" id="KW-0963">Cytoplasm</keyword>
<keyword evidence="9" id="KW-1185">Reference proteome</keyword>
<evidence type="ECO:0000256" key="4">
    <source>
        <dbReference type="ARBA" id="ARBA00022490"/>
    </source>
</evidence>
<comment type="similarity">
    <text evidence="3">Belongs to the nitroreductase family.</text>
</comment>
<dbReference type="EMBL" id="WOWK01000099">
    <property type="protein sequence ID" value="KAF0319155.1"/>
    <property type="molecule type" value="Genomic_DNA"/>
</dbReference>
<comment type="subcellular location">
    <subcellularLocation>
        <location evidence="2">Cytoplasm</location>
    </subcellularLocation>
    <subcellularLocation>
        <location evidence="1">Nucleus</location>
    </subcellularLocation>
</comment>
<dbReference type="GO" id="GO:0016491">
    <property type="term" value="F:oxidoreductase activity"/>
    <property type="evidence" value="ECO:0007669"/>
    <property type="project" value="UniProtKB-KW"/>
</dbReference>
<dbReference type="GO" id="GO:0005634">
    <property type="term" value="C:nucleus"/>
    <property type="evidence" value="ECO:0007669"/>
    <property type="project" value="UniProtKB-SubCell"/>
</dbReference>
<dbReference type="Gene3D" id="3.40.109.10">
    <property type="entry name" value="NADH Oxidase"/>
    <property type="match status" value="1"/>
</dbReference>
<dbReference type="GO" id="GO:0034599">
    <property type="term" value="P:cellular response to oxidative stress"/>
    <property type="evidence" value="ECO:0007669"/>
    <property type="project" value="InterPro"/>
</dbReference>
<keyword evidence="6" id="KW-0539">Nucleus</keyword>